<dbReference type="EMBL" id="CP022272">
    <property type="protein sequence ID" value="ASJ97255.1"/>
    <property type="molecule type" value="Genomic_DNA"/>
</dbReference>
<sequence length="1075" mass="121189">MNKILLACSLTIVLTACGSDSSSDVKPLPPVEGTPITEPCFVDCGDGGDKNPGEGETPITDPIIPPVEGTPITDPCFVDCGDGGDKNPGEGETPITEPLPPIPDTEIAGLLNNFDDKRSAIVTLISVGNDTQLKTTSIDSNGEFHFKGLNKNQDYIITVSQGGYHFQSIQDSLNRRDSSSSIIIQPGKKVEFDGEIIDGLEQGRYSYYWSEDVNVSGREHSSYINEPLPIEITGPDFSDVDSHASINLFNMFGISLLDTDVNWTPEHAYRLFESLLRTGLETLPGESGDNSDNKKFQSQWELTDEYIHNDIEIIKREGQQPLVRIYSESFTYASPVIATVDGKKGKFYSNRLFKAGVRFFTDNGNDIELAADILKNRYGIKIAVDANFEGLYQTIPVIEEDRSPSVWQMFQPSELIEIIATFEEFPPGMHDLSFPNEDDGLRYLLRRRNGLPHPLYAQAPAVAWTSAHYIEYMESAFTQFFASDIQRLVIHEKAHFMWDHVFSSELKYEWLKQSGWYIPGNGDGDCTSWQADRNKWVPQNVDPDTLEIKTEAHDHPPLNGEPIIDKDWASCSTTEFVTAYSAQLNPNEDMAESIAFFLNNPDLLRSRSLPKYEFIRDYIMQGSIYLSVIRPDLTFEVLNLYPDYVYPGKINEVSITVDGGPSDEKLVRVQLGLHTNEQCGDVEEEYCFEGAAQAYMRLYSPIGTYHDQYLVPVNGETLDSQLYAEFTLPSMAAAGWWTPKEIVVTDQVGNRRIEKFSSSDYGWRLYVNNPDADYTPPEYVANSMSLKLFNHESENLPFEIHDDEQILQVSWLIDEDRSMDGGNCFTRIANISADREWGLYSHDLYAYEIPEVDDPEASHLCEINWLVTRFTPPGDYSPAYVSMRDNALNHGRADFAFDHPTYENPVSLKLEGSTPDIQAPVLEAEACQSDDLEERCLRIVGEPLNPEKPNGETRVRIYYWAYEDQPISNASGLAISGIRLRNPQGQEFHYWHGDSSNGLEGHSPNSHTRYFSCHAHALEKIEHCNATTPIQYIFETILPVGSAPGTWGLTELNIKDFAGNQRKYVFTETLRFDVE</sequence>
<dbReference type="PROSITE" id="PS51257">
    <property type="entry name" value="PROKAR_LIPOPROTEIN"/>
    <property type="match status" value="1"/>
</dbReference>
<feature type="signal peptide" evidence="2">
    <location>
        <begin position="1"/>
        <end position="18"/>
    </location>
</feature>
<keyword evidence="2" id="KW-0732">Signal</keyword>
<evidence type="ECO:0000313" key="3">
    <source>
        <dbReference type="EMBL" id="ASJ97255.1"/>
    </source>
</evidence>
<name>A0AAC9XNU3_9GAMM</name>
<reference evidence="3 4" key="1">
    <citation type="submission" date="2017-06" db="EMBL/GenBank/DDBJ databases">
        <title>Complete genome sequence of Shewanella marisflavi EP1 associated with anaerobic 2,4-dinitrotoluene reduction and salt tolerance.</title>
        <authorList>
            <person name="Huang J."/>
        </authorList>
    </citation>
    <scope>NUCLEOTIDE SEQUENCE [LARGE SCALE GENOMIC DNA]</scope>
    <source>
        <strain evidence="3 4">EP1</strain>
    </source>
</reference>
<organism evidence="3 4">
    <name type="scientific">Shewanella marisflavi</name>
    <dbReference type="NCBI Taxonomy" id="260364"/>
    <lineage>
        <taxon>Bacteria</taxon>
        <taxon>Pseudomonadati</taxon>
        <taxon>Pseudomonadota</taxon>
        <taxon>Gammaproteobacteria</taxon>
        <taxon>Alteromonadales</taxon>
        <taxon>Shewanellaceae</taxon>
        <taxon>Shewanella</taxon>
    </lineage>
</organism>
<feature type="region of interest" description="Disordered" evidence="1">
    <location>
        <begin position="47"/>
        <end position="66"/>
    </location>
</feature>
<dbReference type="RefSeq" id="WP_088904944.1">
    <property type="nucleotide sequence ID" value="NZ_CP022272.1"/>
</dbReference>
<dbReference type="KEGG" id="smav:CFF01_12030"/>
<feature type="chain" id="PRO_5042036353" description="Carboxypeptidase regulatory-like domain-containing protein" evidence="2">
    <location>
        <begin position="19"/>
        <end position="1075"/>
    </location>
</feature>
<protein>
    <recommendedName>
        <fullName evidence="5">Carboxypeptidase regulatory-like domain-containing protein</fullName>
    </recommendedName>
</protein>
<evidence type="ECO:0008006" key="5">
    <source>
        <dbReference type="Google" id="ProtNLM"/>
    </source>
</evidence>
<dbReference type="Proteomes" id="UP000198233">
    <property type="component" value="Chromosome"/>
</dbReference>
<gene>
    <name evidence="3" type="ORF">CFF01_12030</name>
</gene>
<accession>A0AAC9XNU3</accession>
<dbReference type="AlphaFoldDB" id="A0AAC9XNU3"/>
<feature type="region of interest" description="Disordered" evidence="1">
    <location>
        <begin position="82"/>
        <end position="102"/>
    </location>
</feature>
<evidence type="ECO:0000256" key="2">
    <source>
        <dbReference type="SAM" id="SignalP"/>
    </source>
</evidence>
<evidence type="ECO:0000313" key="4">
    <source>
        <dbReference type="Proteomes" id="UP000198233"/>
    </source>
</evidence>
<evidence type="ECO:0000256" key="1">
    <source>
        <dbReference type="SAM" id="MobiDB-lite"/>
    </source>
</evidence>
<proteinExistence type="predicted"/>